<keyword evidence="4" id="KW-1185">Reference proteome</keyword>
<name>A0A9P7CXT7_9AGAM</name>
<comment type="caution">
    <text evidence="3">The sequence shown here is derived from an EMBL/GenBank/DDBJ whole genome shotgun (WGS) entry which is preliminary data.</text>
</comment>
<accession>A0A9P7CXT7</accession>
<gene>
    <name evidence="3" type="ORF">EV702DRAFT_1202611</name>
</gene>
<evidence type="ECO:0000256" key="2">
    <source>
        <dbReference type="SAM" id="MobiDB-lite"/>
    </source>
</evidence>
<dbReference type="AlphaFoldDB" id="A0A9P7CXT7"/>
<dbReference type="Proteomes" id="UP000714275">
    <property type="component" value="Unassembled WGS sequence"/>
</dbReference>
<reference evidence="3" key="1">
    <citation type="journal article" date="2020" name="New Phytol.">
        <title>Comparative genomics reveals dynamic genome evolution in host specialist ectomycorrhizal fungi.</title>
        <authorList>
            <person name="Lofgren L.A."/>
            <person name="Nguyen N.H."/>
            <person name="Vilgalys R."/>
            <person name="Ruytinx J."/>
            <person name="Liao H.L."/>
            <person name="Branco S."/>
            <person name="Kuo A."/>
            <person name="LaButti K."/>
            <person name="Lipzen A."/>
            <person name="Andreopoulos W."/>
            <person name="Pangilinan J."/>
            <person name="Riley R."/>
            <person name="Hundley H."/>
            <person name="Na H."/>
            <person name="Barry K."/>
            <person name="Grigoriev I.V."/>
            <person name="Stajich J.E."/>
            <person name="Kennedy P.G."/>
        </authorList>
    </citation>
    <scope>NUCLEOTIDE SEQUENCE</scope>
    <source>
        <strain evidence="3">DOB743</strain>
    </source>
</reference>
<dbReference type="OrthoDB" id="2687209at2759"/>
<protein>
    <submittedName>
        <fullName evidence="3">Uncharacterized protein</fullName>
    </submittedName>
</protein>
<organism evidence="3 4">
    <name type="scientific">Suillus placidus</name>
    <dbReference type="NCBI Taxonomy" id="48579"/>
    <lineage>
        <taxon>Eukaryota</taxon>
        <taxon>Fungi</taxon>
        <taxon>Dikarya</taxon>
        <taxon>Basidiomycota</taxon>
        <taxon>Agaricomycotina</taxon>
        <taxon>Agaricomycetes</taxon>
        <taxon>Agaricomycetidae</taxon>
        <taxon>Boletales</taxon>
        <taxon>Suillineae</taxon>
        <taxon>Suillaceae</taxon>
        <taxon>Suillus</taxon>
    </lineage>
</organism>
<feature type="compositionally biased region" description="Acidic residues" evidence="2">
    <location>
        <begin position="737"/>
        <end position="747"/>
    </location>
</feature>
<sequence>MASSLSLDAHQTDHFSIPGLAALYNTPKFAIGFSNNERQAATRALLRHDAHIDGSHYQTRTLGGLHPSHINFNKSTDVNETEQSLTHSELLEAATQDVFDALTMQDRLDGGISLLFQCTGSEISPNLSPEQVLIDVYITPRELQEKQQQISGDVAVLVQAFAQEFAVPHLRRFAARCAIEKVKPSMRFPATHISTAGPRHLPPPMVATGARIQCSAQPPNAFYTELQSPLHRLDSAAIRRGVELANKSSCSEMRQCRPADAFAKAAPLIAAPTLNLSMVGSPLISIGPHTDAALDRLKLGDENLLKLRTLIGTVHSSQWEAVFRSPTWDLTYEQSSALSNALLADLQVGMRVINPEVATLKPMVSQTFFANKRSSTARHVQLPARRCVKVTLSKEARAVLRLERRAKSLQFRDALDDTWKQLDDATKKIATSHHKSIRQVQNDLYIGRGLLRSKRSKANLWNAFCWKKNQDTENDSHGKALALSKEEQDELLAEFTAWKETKKTSVRTMAKSKINDITQTLKAVENELKSLNCRTGAESILYTTRGSTDVPLRGIAFATQGVENFMDTVMGVNNQDLVSKMEGFAVQGMKGSAKNHQKRVSDKCTEIRNIINRKLQECTGDPSANMQWVHYFRNVVQHYQVVMEGWPDGIPFTNLSQVSSAFPDLKMLYERWEEGTTYWKSLSDEEFEKLRLERNEKLNNGEIVERRRRTRSDKGTKCRNAATSATTRRKQYKSAETIDDDDGDIEPAEPHNPASPSAGVATAGPSMSLIPQPHNDLSGAPETSGRDLTVPPLTLMHLMLMQC</sequence>
<proteinExistence type="predicted"/>
<feature type="region of interest" description="Disordered" evidence="2">
    <location>
        <begin position="703"/>
        <end position="788"/>
    </location>
</feature>
<dbReference type="EMBL" id="JABBWD010000068">
    <property type="protein sequence ID" value="KAG1769948.1"/>
    <property type="molecule type" value="Genomic_DNA"/>
</dbReference>
<evidence type="ECO:0000256" key="1">
    <source>
        <dbReference type="SAM" id="Coils"/>
    </source>
</evidence>
<feature type="coiled-coil region" evidence="1">
    <location>
        <begin position="507"/>
        <end position="534"/>
    </location>
</feature>
<keyword evidence="1" id="KW-0175">Coiled coil</keyword>
<evidence type="ECO:0000313" key="4">
    <source>
        <dbReference type="Proteomes" id="UP000714275"/>
    </source>
</evidence>
<evidence type="ECO:0000313" key="3">
    <source>
        <dbReference type="EMBL" id="KAG1769948.1"/>
    </source>
</evidence>